<dbReference type="InterPro" id="IPR011053">
    <property type="entry name" value="Single_hybrid_motif"/>
</dbReference>
<dbReference type="InterPro" id="IPR004099">
    <property type="entry name" value="Pyr_nucl-diS_OxRdtase_dimer"/>
</dbReference>
<protein>
    <recommendedName>
        <fullName evidence="3 12">Dihydrolipoyl dehydrogenase</fullName>
        <ecNumber evidence="2 12">1.8.1.4</ecNumber>
    </recommendedName>
</protein>
<dbReference type="InterPro" id="IPR012999">
    <property type="entry name" value="Pyr_OxRdtase_I_AS"/>
</dbReference>
<keyword evidence="4 12" id="KW-0285">Flavoprotein</keyword>
<proteinExistence type="inferred from homology"/>
<evidence type="ECO:0000256" key="7">
    <source>
        <dbReference type="ARBA" id="ARBA00023002"/>
    </source>
</evidence>
<evidence type="ECO:0000256" key="13">
    <source>
        <dbReference type="SAM" id="MobiDB-lite"/>
    </source>
</evidence>
<keyword evidence="7 12" id="KW-0560">Oxidoreductase</keyword>
<dbReference type="SUPFAM" id="SSF55424">
    <property type="entry name" value="FAD/NAD-linked reductases, dimerisation (C-terminal) domain"/>
    <property type="match status" value="1"/>
</dbReference>
<dbReference type="Gene3D" id="3.50.50.60">
    <property type="entry name" value="FAD/NAD(P)-binding domain"/>
    <property type="match status" value="2"/>
</dbReference>
<dbReference type="RefSeq" id="WP_280102144.1">
    <property type="nucleotide sequence ID" value="NZ_CP122979.1"/>
</dbReference>
<dbReference type="EC" id="1.8.1.4" evidence="2 12"/>
<keyword evidence="5" id="KW-0450">Lipoyl</keyword>
<accession>A0ABY8LWP1</accession>
<keyword evidence="16" id="KW-1185">Reference proteome</keyword>
<evidence type="ECO:0000256" key="6">
    <source>
        <dbReference type="ARBA" id="ARBA00022827"/>
    </source>
</evidence>
<dbReference type="InterPro" id="IPR036188">
    <property type="entry name" value="FAD/NAD-bd_sf"/>
</dbReference>
<dbReference type="InterPro" id="IPR016156">
    <property type="entry name" value="FAD/NAD-linked_Rdtase_dimer_sf"/>
</dbReference>
<evidence type="ECO:0000256" key="10">
    <source>
        <dbReference type="ARBA" id="ARBA00023284"/>
    </source>
</evidence>
<gene>
    <name evidence="15" type="primary">lpdA</name>
    <name evidence="15" type="ORF">QEG99_00980</name>
</gene>
<evidence type="ECO:0000256" key="8">
    <source>
        <dbReference type="ARBA" id="ARBA00023027"/>
    </source>
</evidence>
<comment type="similarity">
    <text evidence="1 12">Belongs to the class-I pyridine nucleotide-disulfide oxidoreductase family.</text>
</comment>
<dbReference type="SUPFAM" id="SSF51230">
    <property type="entry name" value="Single hybrid motif"/>
    <property type="match status" value="1"/>
</dbReference>
<keyword evidence="10 12" id="KW-0676">Redox-active center</keyword>
<evidence type="ECO:0000256" key="12">
    <source>
        <dbReference type="RuleBase" id="RU003692"/>
    </source>
</evidence>
<evidence type="ECO:0000313" key="15">
    <source>
        <dbReference type="EMBL" id="WGI36841.1"/>
    </source>
</evidence>
<keyword evidence="6 12" id="KW-0274">FAD</keyword>
<keyword evidence="9" id="KW-1015">Disulfide bond</keyword>
<dbReference type="PROSITE" id="PS00076">
    <property type="entry name" value="PYRIDINE_REDOX_1"/>
    <property type="match status" value="1"/>
</dbReference>
<dbReference type="PANTHER" id="PTHR22912">
    <property type="entry name" value="DISULFIDE OXIDOREDUCTASE"/>
    <property type="match status" value="1"/>
</dbReference>
<dbReference type="Pfam" id="PF07992">
    <property type="entry name" value="Pyr_redox_2"/>
    <property type="match status" value="1"/>
</dbReference>
<dbReference type="PROSITE" id="PS50968">
    <property type="entry name" value="BIOTINYL_LIPOYL"/>
    <property type="match status" value="1"/>
</dbReference>
<dbReference type="InterPro" id="IPR003016">
    <property type="entry name" value="2-oxoA_DH_lipoyl-BS"/>
</dbReference>
<dbReference type="NCBIfam" id="TIGR01350">
    <property type="entry name" value="lipoamide_DH"/>
    <property type="match status" value="1"/>
</dbReference>
<dbReference type="GO" id="GO:0004148">
    <property type="term" value="F:dihydrolipoyl dehydrogenase (NADH) activity"/>
    <property type="evidence" value="ECO:0007669"/>
    <property type="project" value="UniProtKB-EC"/>
</dbReference>
<dbReference type="InterPro" id="IPR000089">
    <property type="entry name" value="Biotin_lipoyl"/>
</dbReference>
<dbReference type="InterPro" id="IPR050151">
    <property type="entry name" value="Class-I_Pyr_Nuc-Dis_Oxidored"/>
</dbReference>
<evidence type="ECO:0000256" key="2">
    <source>
        <dbReference type="ARBA" id="ARBA00012608"/>
    </source>
</evidence>
<evidence type="ECO:0000256" key="4">
    <source>
        <dbReference type="ARBA" id="ARBA00022630"/>
    </source>
</evidence>
<evidence type="ECO:0000256" key="3">
    <source>
        <dbReference type="ARBA" id="ARBA00016961"/>
    </source>
</evidence>
<dbReference type="Pfam" id="PF02852">
    <property type="entry name" value="Pyr_redox_dim"/>
    <property type="match status" value="1"/>
</dbReference>
<comment type="cofactor">
    <cofactor evidence="12">
        <name>FAD</name>
        <dbReference type="ChEBI" id="CHEBI:57692"/>
    </cofactor>
    <text evidence="12">Binds 1 FAD per subunit.</text>
</comment>
<organism evidence="15 16">
    <name type="scientific">Mesomycoplasma lagogenitalium</name>
    <dbReference type="NCBI Taxonomy" id="171286"/>
    <lineage>
        <taxon>Bacteria</taxon>
        <taxon>Bacillati</taxon>
        <taxon>Mycoplasmatota</taxon>
        <taxon>Mycoplasmoidales</taxon>
        <taxon>Metamycoplasmataceae</taxon>
        <taxon>Mesomycoplasma</taxon>
    </lineage>
</organism>
<comment type="miscellaneous">
    <text evidence="12">The active site is a redox-active disulfide bond.</text>
</comment>
<dbReference type="InterPro" id="IPR023753">
    <property type="entry name" value="FAD/NAD-binding_dom"/>
</dbReference>
<evidence type="ECO:0000256" key="9">
    <source>
        <dbReference type="ARBA" id="ARBA00023157"/>
    </source>
</evidence>
<evidence type="ECO:0000259" key="14">
    <source>
        <dbReference type="PROSITE" id="PS50968"/>
    </source>
</evidence>
<evidence type="ECO:0000256" key="11">
    <source>
        <dbReference type="ARBA" id="ARBA00049187"/>
    </source>
</evidence>
<dbReference type="Gene3D" id="3.30.390.30">
    <property type="match status" value="1"/>
</dbReference>
<dbReference type="Proteomes" id="UP001179842">
    <property type="component" value="Chromosome"/>
</dbReference>
<feature type="domain" description="Lipoyl-binding" evidence="14">
    <location>
        <begin position="1"/>
        <end position="76"/>
    </location>
</feature>
<dbReference type="Gene3D" id="2.40.50.100">
    <property type="match status" value="1"/>
</dbReference>
<keyword evidence="8 12" id="KW-0520">NAD</keyword>
<dbReference type="PROSITE" id="PS00189">
    <property type="entry name" value="LIPOYL"/>
    <property type="match status" value="1"/>
</dbReference>
<reference evidence="15" key="1">
    <citation type="submission" date="2023-04" db="EMBL/GenBank/DDBJ databases">
        <title>Completed genome of Mycoplasma lagogenitalium type strain 12MS.</title>
        <authorList>
            <person name="Spergser J."/>
        </authorList>
    </citation>
    <scope>NUCLEOTIDE SEQUENCE</scope>
    <source>
        <strain evidence="15">12MS</strain>
    </source>
</reference>
<dbReference type="PANTHER" id="PTHR22912:SF160">
    <property type="entry name" value="DIHYDROLIPOYL DEHYDROGENASE"/>
    <property type="match status" value="1"/>
</dbReference>
<sequence>MHKFKFADIGEGLHEGVVAEIYKKEGDMVNEGDSLFSVETDKVTSDIPSPATGKIVKVLMKEGDTIHVGQEIYHIDDGSSNYEPEAPVETKKEATSSEGGASVVGEVKVSNELFDLSAFTKPATKVEVKQESSKPAVEQTVSEKQSKEKGKAYAGKIEEDFDLIVIGSGPGGYLAAEEAGASGLKTLIIEREFWGGVCLNVGCIPTKALLKTTEVLHSVKHAHEYGVIGKLDAKIDWTKMHARKTEVVSKLTSGVQSLMRMNKVKTIFGEAKFVGSHEVEVDSKVYRAKNVIIATGSSDRKIPLPGFEKGYQEGKLITSKEAINLEKQPKSLTIIGGGVIGVEFAQVFASAGTKVTIIQNLPTVLGMLDKDIIKQVTSDLLELGVNLITNANTTKYEKGKIYYEVDGKEDSVKSDLVLVSVGRVPESLGLEEVGIKLGDRKQLLVDEYCETNVEGVYGIGDVVGQAMLAHVAYRHAVVAVSNILNRKVKYSSKTVPACIYTHPEIAVVGITEEQAKAEKRDFIVAKHQFSFVGKALAAHESKGFAKFIIDKEFGEIIGCHIIGGAATDLISEVVLAMDLESTIYDIASTIHPHPTFSEVLWEAARNAVHQLNKIKN</sequence>
<dbReference type="CDD" id="cd06849">
    <property type="entry name" value="lipoyl_domain"/>
    <property type="match status" value="1"/>
</dbReference>
<dbReference type="InterPro" id="IPR006258">
    <property type="entry name" value="Lipoamide_DH"/>
</dbReference>
<evidence type="ECO:0000256" key="1">
    <source>
        <dbReference type="ARBA" id="ARBA00007532"/>
    </source>
</evidence>
<dbReference type="EMBL" id="CP122979">
    <property type="protein sequence ID" value="WGI36841.1"/>
    <property type="molecule type" value="Genomic_DNA"/>
</dbReference>
<dbReference type="PRINTS" id="PR00368">
    <property type="entry name" value="FADPNR"/>
</dbReference>
<evidence type="ECO:0000313" key="16">
    <source>
        <dbReference type="Proteomes" id="UP001179842"/>
    </source>
</evidence>
<evidence type="ECO:0000256" key="5">
    <source>
        <dbReference type="ARBA" id="ARBA00022823"/>
    </source>
</evidence>
<dbReference type="Pfam" id="PF00364">
    <property type="entry name" value="Biotin_lipoyl"/>
    <property type="match status" value="1"/>
</dbReference>
<feature type="region of interest" description="Disordered" evidence="13">
    <location>
        <begin position="76"/>
        <end position="99"/>
    </location>
</feature>
<dbReference type="PRINTS" id="PR00411">
    <property type="entry name" value="PNDRDTASEI"/>
</dbReference>
<name>A0ABY8LWP1_9BACT</name>
<comment type="catalytic activity">
    <reaction evidence="11 12">
        <text>N(6)-[(R)-dihydrolipoyl]-L-lysyl-[protein] + NAD(+) = N(6)-[(R)-lipoyl]-L-lysyl-[protein] + NADH + H(+)</text>
        <dbReference type="Rhea" id="RHEA:15045"/>
        <dbReference type="Rhea" id="RHEA-COMP:10474"/>
        <dbReference type="Rhea" id="RHEA-COMP:10475"/>
        <dbReference type="ChEBI" id="CHEBI:15378"/>
        <dbReference type="ChEBI" id="CHEBI:57540"/>
        <dbReference type="ChEBI" id="CHEBI:57945"/>
        <dbReference type="ChEBI" id="CHEBI:83099"/>
        <dbReference type="ChEBI" id="CHEBI:83100"/>
        <dbReference type="EC" id="1.8.1.4"/>
    </reaction>
</comment>
<dbReference type="SUPFAM" id="SSF51905">
    <property type="entry name" value="FAD/NAD(P)-binding domain"/>
    <property type="match status" value="1"/>
</dbReference>